<evidence type="ECO:0000256" key="1">
    <source>
        <dbReference type="ARBA" id="ARBA00023242"/>
    </source>
</evidence>
<feature type="compositionally biased region" description="Polar residues" evidence="2">
    <location>
        <begin position="113"/>
        <end position="126"/>
    </location>
</feature>
<dbReference type="InterPro" id="IPR036864">
    <property type="entry name" value="Zn2-C6_fun-type_DNA-bd_sf"/>
</dbReference>
<dbReference type="Pfam" id="PF00172">
    <property type="entry name" value="Zn_clus"/>
    <property type="match status" value="1"/>
</dbReference>
<feature type="region of interest" description="Disordered" evidence="2">
    <location>
        <begin position="109"/>
        <end position="138"/>
    </location>
</feature>
<feature type="compositionally biased region" description="Polar residues" evidence="2">
    <location>
        <begin position="445"/>
        <end position="461"/>
    </location>
</feature>
<proteinExistence type="predicted"/>
<accession>A0ABR2UU53</accession>
<dbReference type="InterPro" id="IPR001138">
    <property type="entry name" value="Zn2Cys6_DnaBD"/>
</dbReference>
<name>A0ABR2UU53_9PEZI</name>
<dbReference type="Gene3D" id="4.10.240.10">
    <property type="entry name" value="Zn(2)-C6 fungal-type DNA-binding domain"/>
    <property type="match status" value="1"/>
</dbReference>
<feature type="domain" description="Zn(2)-C6 fungal-type" evidence="3">
    <location>
        <begin position="149"/>
        <end position="183"/>
    </location>
</feature>
<evidence type="ECO:0000259" key="3">
    <source>
        <dbReference type="PROSITE" id="PS50048"/>
    </source>
</evidence>
<sequence length="472" mass="50930">MAIAIRQASHAQPHPSENANRHENPRESLHLMTDMMSYQYPPPPQNGSDLDLPHAGYLSSYQTSAASSLEVRNQQAPAVHLAQPVLPAQGSTMSLAQRRDTLTKALKMRRSETTPNVRPQGTNESAHGQFGSAGEKKRNKLGYHRTSVACTHCRRRKIRCIPYVNDAQGRCQNCIRLKKECTFHSVGQELPPSAAQRQGARTSTGSKIASASTSPVATAGHQQNISPNQPYPQIASVSSLQNMGPPIKPEVYSRDPKLSSSTPTSRAFQYGHGASSWVPADTGANPAKTPDMNASWRSYAQDSPVTPGFQSYTTHPHATSPWPSAAMGTPVSNESTSRHDEMAWSPYPTPGRSLSYGGEPSQAYTSVSHVAGSAPNSVYDRRASIASDMYPPPISTTISNVESIPGSTMDPNVPMSAGSVPGQSYGTWQQPYPYSKTGDGYESSWYGSSGQTGAQVPSNTDHSPHNVYYTSR</sequence>
<organism evidence="4 5">
    <name type="scientific">Seiridium unicorne</name>
    <dbReference type="NCBI Taxonomy" id="138068"/>
    <lineage>
        <taxon>Eukaryota</taxon>
        <taxon>Fungi</taxon>
        <taxon>Dikarya</taxon>
        <taxon>Ascomycota</taxon>
        <taxon>Pezizomycotina</taxon>
        <taxon>Sordariomycetes</taxon>
        <taxon>Xylariomycetidae</taxon>
        <taxon>Amphisphaeriales</taxon>
        <taxon>Sporocadaceae</taxon>
        <taxon>Seiridium</taxon>
    </lineage>
</organism>
<feature type="region of interest" description="Disordered" evidence="2">
    <location>
        <begin position="439"/>
        <end position="472"/>
    </location>
</feature>
<feature type="compositionally biased region" description="Polar residues" evidence="2">
    <location>
        <begin position="258"/>
        <end position="267"/>
    </location>
</feature>
<reference evidence="4 5" key="1">
    <citation type="journal article" date="2024" name="J. Plant Pathol.">
        <title>Sequence and assembly of the genome of Seiridium unicorne, isolate CBS 538.82, causal agent of cypress canker disease.</title>
        <authorList>
            <person name="Scali E."/>
            <person name="Rocca G.D."/>
            <person name="Danti R."/>
            <person name="Garbelotto M."/>
            <person name="Barberini S."/>
            <person name="Baroncelli R."/>
            <person name="Emiliani G."/>
        </authorList>
    </citation>
    <scope>NUCLEOTIDE SEQUENCE [LARGE SCALE GENOMIC DNA]</scope>
    <source>
        <strain evidence="4 5">BM-138-508</strain>
    </source>
</reference>
<dbReference type="EMBL" id="JARVKF010000396">
    <property type="protein sequence ID" value="KAK9417870.1"/>
    <property type="molecule type" value="Genomic_DNA"/>
</dbReference>
<feature type="region of interest" description="Disordered" evidence="2">
    <location>
        <begin position="190"/>
        <end position="289"/>
    </location>
</feature>
<dbReference type="SUPFAM" id="SSF57701">
    <property type="entry name" value="Zn2/Cys6 DNA-binding domain"/>
    <property type="match status" value="1"/>
</dbReference>
<evidence type="ECO:0000256" key="2">
    <source>
        <dbReference type="SAM" id="MobiDB-lite"/>
    </source>
</evidence>
<evidence type="ECO:0000313" key="5">
    <source>
        <dbReference type="Proteomes" id="UP001408356"/>
    </source>
</evidence>
<protein>
    <submittedName>
        <fullName evidence="4">Zn(2)-C6 fungal-type domain-containing protein</fullName>
    </submittedName>
</protein>
<dbReference type="SMART" id="SM00066">
    <property type="entry name" value="GAL4"/>
    <property type="match status" value="1"/>
</dbReference>
<feature type="region of interest" description="Disordered" evidence="2">
    <location>
        <begin position="1"/>
        <end position="23"/>
    </location>
</feature>
<evidence type="ECO:0000313" key="4">
    <source>
        <dbReference type="EMBL" id="KAK9417870.1"/>
    </source>
</evidence>
<keyword evidence="5" id="KW-1185">Reference proteome</keyword>
<keyword evidence="1" id="KW-0539">Nucleus</keyword>
<gene>
    <name evidence="4" type="ORF">SUNI508_01627</name>
</gene>
<dbReference type="PROSITE" id="PS50048">
    <property type="entry name" value="ZN2_CY6_FUNGAL_2"/>
    <property type="match status" value="1"/>
</dbReference>
<comment type="caution">
    <text evidence="4">The sequence shown here is derived from an EMBL/GenBank/DDBJ whole genome shotgun (WGS) entry which is preliminary data.</text>
</comment>
<dbReference type="CDD" id="cd00067">
    <property type="entry name" value="GAL4"/>
    <property type="match status" value="1"/>
</dbReference>
<feature type="region of interest" description="Disordered" evidence="2">
    <location>
        <begin position="313"/>
        <end position="343"/>
    </location>
</feature>
<dbReference type="PROSITE" id="PS00463">
    <property type="entry name" value="ZN2_CY6_FUNGAL_1"/>
    <property type="match status" value="1"/>
</dbReference>
<dbReference type="Proteomes" id="UP001408356">
    <property type="component" value="Unassembled WGS sequence"/>
</dbReference>
<feature type="compositionally biased region" description="Polar residues" evidence="2">
    <location>
        <begin position="195"/>
        <end position="228"/>
    </location>
</feature>